<dbReference type="VEuPathDB" id="CryptoDB:Cvel_27561"/>
<organism evidence="1">
    <name type="scientific">Chromera velia CCMP2878</name>
    <dbReference type="NCBI Taxonomy" id="1169474"/>
    <lineage>
        <taxon>Eukaryota</taxon>
        <taxon>Sar</taxon>
        <taxon>Alveolata</taxon>
        <taxon>Colpodellida</taxon>
        <taxon>Chromeraceae</taxon>
        <taxon>Chromera</taxon>
    </lineage>
</organism>
<evidence type="ECO:0000313" key="1">
    <source>
        <dbReference type="EMBL" id="CEM43488.1"/>
    </source>
</evidence>
<dbReference type="AlphaFoldDB" id="A0A0G4HHQ7"/>
<proteinExistence type="predicted"/>
<dbReference type="EMBL" id="CDMZ01002696">
    <property type="protein sequence ID" value="CEM43488.1"/>
    <property type="molecule type" value="Genomic_DNA"/>
</dbReference>
<protein>
    <submittedName>
        <fullName evidence="1">Uncharacterized protein</fullName>
    </submittedName>
</protein>
<gene>
    <name evidence="1" type="ORF">Cvel_27561</name>
</gene>
<reference evidence="1" key="1">
    <citation type="submission" date="2014-11" db="EMBL/GenBank/DDBJ databases">
        <authorList>
            <person name="Otto D Thomas"/>
            <person name="Naeem Raeece"/>
        </authorList>
    </citation>
    <scope>NUCLEOTIDE SEQUENCE</scope>
</reference>
<accession>A0A0G4HHQ7</accession>
<sequence length="173" mass="19277">MDYECYRSAACCKSPGGTTGGFCANNLELAPTGTSHYLGLWVVCRVRIGGDQYYGSPSKLKAAAKCNEVIEDGCQVKQWKARGATRSIDVSSEVASTLSETKQKEYKFDKDRCYINKKIPEDAPIYGPSNTDGWKNYVKGVTEDKDATRHTIDLIYALSERNPTPEVYSRPYF</sequence>
<name>A0A0G4HHQ7_9ALVE</name>